<keyword evidence="10" id="KW-0594">Phospholipid biosynthesis</keyword>
<comment type="similarity">
    <text evidence="2">Belongs to the GPC1 family.</text>
</comment>
<feature type="transmembrane region" description="Helical" evidence="14">
    <location>
        <begin position="122"/>
        <end position="141"/>
    </location>
</feature>
<feature type="transmembrane region" description="Helical" evidence="14">
    <location>
        <begin position="280"/>
        <end position="301"/>
    </location>
</feature>
<evidence type="ECO:0000256" key="6">
    <source>
        <dbReference type="ARBA" id="ARBA00022692"/>
    </source>
</evidence>
<feature type="compositionally biased region" description="Basic and acidic residues" evidence="13">
    <location>
        <begin position="15"/>
        <end position="24"/>
    </location>
</feature>
<dbReference type="PANTHER" id="PTHR31201:SF1">
    <property type="entry name" value="GLYCEROPHOSPHOCHOLINE ACYLTRANSFERASE 1"/>
    <property type="match status" value="1"/>
</dbReference>
<sequence length="345" mass="39196">MDSGTAEDPGPNKAADSHHADDPLKGLSHLADGLEPGSFQVDDYEELEFGDGMDFLDTGELRTQLSQKLTANTAAARKRYAKMRARMNTPHQILARDKAAFVLGTLGAMLSAFWLGKSPGTFKQLYTIAAFVLFAVRFLIYRSKGWHYYLLDYCYVVHATLLITFAYASGPLAWSILAFKNSLVFHSLDKITSLFLHWFPACVAWTERWHPDSEMRVAERKSPEAARDWNTATLTQLVFIVSSNKIQERNYETLYKWITRQKGNIITRIVLSVPAPWQPLAYMCVHITLTTMTFALCKLWWSSYEAHTAFLLFILAVSAWNGASYYFDYFSKHYFAGLGARSKSE</sequence>
<keyword evidence="8" id="KW-0443">Lipid metabolism</keyword>
<dbReference type="OrthoDB" id="406287at2759"/>
<evidence type="ECO:0000256" key="8">
    <source>
        <dbReference type="ARBA" id="ARBA00023098"/>
    </source>
</evidence>
<comment type="subcellular location">
    <subcellularLocation>
        <location evidence="1">Membrane</location>
        <topology evidence="1">Multi-pass membrane protein</topology>
    </subcellularLocation>
</comment>
<keyword evidence="5" id="KW-0808">Transferase</keyword>
<keyword evidence="12" id="KW-0012">Acyltransferase</keyword>
<keyword evidence="11" id="KW-1208">Phospholipid metabolism</keyword>
<dbReference type="GO" id="GO:0016020">
    <property type="term" value="C:membrane"/>
    <property type="evidence" value="ECO:0007669"/>
    <property type="project" value="UniProtKB-SubCell"/>
</dbReference>
<dbReference type="Proteomes" id="UP000007264">
    <property type="component" value="Unassembled WGS sequence"/>
</dbReference>
<keyword evidence="9 14" id="KW-0472">Membrane</keyword>
<feature type="region of interest" description="Disordered" evidence="13">
    <location>
        <begin position="1"/>
        <end position="29"/>
    </location>
</feature>
<dbReference type="PANTHER" id="PTHR31201">
    <property type="entry name" value="OS01G0585100 PROTEIN"/>
    <property type="match status" value="1"/>
</dbReference>
<dbReference type="GeneID" id="17040895"/>
<evidence type="ECO:0000256" key="7">
    <source>
        <dbReference type="ARBA" id="ARBA00022989"/>
    </source>
</evidence>
<reference evidence="15 16" key="1">
    <citation type="journal article" date="2012" name="Genome Biol.">
        <title>The genome of the polar eukaryotic microalga coccomyxa subellipsoidea reveals traits of cold adaptation.</title>
        <authorList>
            <person name="Blanc G."/>
            <person name="Agarkova I."/>
            <person name="Grimwood J."/>
            <person name="Kuo A."/>
            <person name="Brueggeman A."/>
            <person name="Dunigan D."/>
            <person name="Gurnon J."/>
            <person name="Ladunga I."/>
            <person name="Lindquist E."/>
            <person name="Lucas S."/>
            <person name="Pangilinan J."/>
            <person name="Proschold T."/>
            <person name="Salamov A."/>
            <person name="Schmutz J."/>
            <person name="Weeks D."/>
            <person name="Yamada T."/>
            <person name="Claverie J.M."/>
            <person name="Grigoriev I."/>
            <person name="Van Etten J."/>
            <person name="Lomsadze A."/>
            <person name="Borodovsky M."/>
        </authorList>
    </citation>
    <scope>NUCLEOTIDE SEQUENCE [LARGE SCALE GENOMIC DNA]</scope>
    <source>
        <strain evidence="15 16">C-169</strain>
    </source>
</reference>
<name>I0YWY9_COCSC</name>
<dbReference type="EMBL" id="AGSI01000009">
    <property type="protein sequence ID" value="EIE22908.1"/>
    <property type="molecule type" value="Genomic_DNA"/>
</dbReference>
<evidence type="ECO:0000256" key="12">
    <source>
        <dbReference type="ARBA" id="ARBA00023315"/>
    </source>
</evidence>
<accession>I0YWY9</accession>
<feature type="transmembrane region" description="Helical" evidence="14">
    <location>
        <begin position="99"/>
        <end position="116"/>
    </location>
</feature>
<feature type="transmembrane region" description="Helical" evidence="14">
    <location>
        <begin position="153"/>
        <end position="177"/>
    </location>
</feature>
<dbReference type="GO" id="GO:0016746">
    <property type="term" value="F:acyltransferase activity"/>
    <property type="evidence" value="ECO:0007669"/>
    <property type="project" value="UniProtKB-KW"/>
</dbReference>
<evidence type="ECO:0000256" key="5">
    <source>
        <dbReference type="ARBA" id="ARBA00022679"/>
    </source>
</evidence>
<evidence type="ECO:0000256" key="11">
    <source>
        <dbReference type="ARBA" id="ARBA00023264"/>
    </source>
</evidence>
<dbReference type="InterPro" id="IPR021261">
    <property type="entry name" value="GPCAT"/>
</dbReference>
<gene>
    <name evidence="15" type="ORF">COCSUDRAFT_64028</name>
</gene>
<evidence type="ECO:0000313" key="16">
    <source>
        <dbReference type="Proteomes" id="UP000007264"/>
    </source>
</evidence>
<dbReference type="GO" id="GO:0006656">
    <property type="term" value="P:phosphatidylcholine biosynthetic process"/>
    <property type="evidence" value="ECO:0007669"/>
    <property type="project" value="TreeGrafter"/>
</dbReference>
<dbReference type="RefSeq" id="XP_005647452.1">
    <property type="nucleotide sequence ID" value="XM_005647395.1"/>
</dbReference>
<dbReference type="AlphaFoldDB" id="I0YWY9"/>
<evidence type="ECO:0000256" key="13">
    <source>
        <dbReference type="SAM" id="MobiDB-lite"/>
    </source>
</evidence>
<evidence type="ECO:0000256" key="4">
    <source>
        <dbReference type="ARBA" id="ARBA00022516"/>
    </source>
</evidence>
<keyword evidence="16" id="KW-1185">Reference proteome</keyword>
<comment type="caution">
    <text evidence="15">The sequence shown here is derived from an EMBL/GenBank/DDBJ whole genome shotgun (WGS) entry which is preliminary data.</text>
</comment>
<evidence type="ECO:0000256" key="2">
    <source>
        <dbReference type="ARBA" id="ARBA00006675"/>
    </source>
</evidence>
<evidence type="ECO:0000313" key="15">
    <source>
        <dbReference type="EMBL" id="EIE22908.1"/>
    </source>
</evidence>
<protein>
    <recommendedName>
        <fullName evidence="3">Glycerophosphocholine acyltransferase 1</fullName>
    </recommendedName>
</protein>
<feature type="transmembrane region" description="Helical" evidence="14">
    <location>
        <begin position="308"/>
        <end position="327"/>
    </location>
</feature>
<organism evidence="15 16">
    <name type="scientific">Coccomyxa subellipsoidea (strain C-169)</name>
    <name type="common">Green microalga</name>
    <dbReference type="NCBI Taxonomy" id="574566"/>
    <lineage>
        <taxon>Eukaryota</taxon>
        <taxon>Viridiplantae</taxon>
        <taxon>Chlorophyta</taxon>
        <taxon>core chlorophytes</taxon>
        <taxon>Trebouxiophyceae</taxon>
        <taxon>Trebouxiophyceae incertae sedis</taxon>
        <taxon>Coccomyxaceae</taxon>
        <taxon>Coccomyxa</taxon>
        <taxon>Coccomyxa subellipsoidea</taxon>
    </lineage>
</organism>
<dbReference type="eggNOG" id="KOG2895">
    <property type="taxonomic scope" value="Eukaryota"/>
</dbReference>
<dbReference type="Pfam" id="PF10998">
    <property type="entry name" value="DUF2838"/>
    <property type="match status" value="1"/>
</dbReference>
<dbReference type="KEGG" id="csl:COCSUDRAFT_64028"/>
<keyword evidence="7 14" id="KW-1133">Transmembrane helix</keyword>
<keyword evidence="6 14" id="KW-0812">Transmembrane</keyword>
<keyword evidence="4" id="KW-0444">Lipid biosynthesis</keyword>
<evidence type="ECO:0000256" key="1">
    <source>
        <dbReference type="ARBA" id="ARBA00004141"/>
    </source>
</evidence>
<evidence type="ECO:0000256" key="3">
    <source>
        <dbReference type="ARBA" id="ARBA00019082"/>
    </source>
</evidence>
<evidence type="ECO:0000256" key="10">
    <source>
        <dbReference type="ARBA" id="ARBA00023209"/>
    </source>
</evidence>
<proteinExistence type="inferred from homology"/>
<evidence type="ECO:0000256" key="14">
    <source>
        <dbReference type="SAM" id="Phobius"/>
    </source>
</evidence>
<evidence type="ECO:0000256" key="9">
    <source>
        <dbReference type="ARBA" id="ARBA00023136"/>
    </source>
</evidence>